<sequence>MEIYVDDMLSKSGEAENHEVNLKECFENLRMNKLKLNPGKCVFRSPKTEKEAQCLTGKIAALTRFISGAGDRSRPFFKAIKKLKEFDWTPDCEQSFQELKKYLQSPQLLVWPVARDVLQLYLAVLESTEVS</sequence>
<accession>A0AAV3R365</accession>
<evidence type="ECO:0000313" key="1">
    <source>
        <dbReference type="EMBL" id="GAA0169505.1"/>
    </source>
</evidence>
<reference evidence="1 2" key="1">
    <citation type="submission" date="2024-01" db="EMBL/GenBank/DDBJ databases">
        <title>The complete chloroplast genome sequence of Lithospermum erythrorhizon: insights into the phylogenetic relationship among Boraginaceae species and the maternal lineages of purple gromwells.</title>
        <authorList>
            <person name="Okada T."/>
            <person name="Watanabe K."/>
        </authorList>
    </citation>
    <scope>NUCLEOTIDE SEQUENCE [LARGE SCALE GENOMIC DNA]</scope>
</reference>
<evidence type="ECO:0000313" key="2">
    <source>
        <dbReference type="Proteomes" id="UP001454036"/>
    </source>
</evidence>
<dbReference type="InterPro" id="IPR043502">
    <property type="entry name" value="DNA/RNA_pol_sf"/>
</dbReference>
<protein>
    <submittedName>
        <fullName evidence="1">Uncharacterized protein</fullName>
    </submittedName>
</protein>
<name>A0AAV3R365_LITER</name>
<comment type="caution">
    <text evidence="1">The sequence shown here is derived from an EMBL/GenBank/DDBJ whole genome shotgun (WGS) entry which is preliminary data.</text>
</comment>
<dbReference type="PANTHER" id="PTHR24559:SF431">
    <property type="entry name" value="RNA-DIRECTED DNA POLYMERASE HOMOLOG"/>
    <property type="match status" value="1"/>
</dbReference>
<dbReference type="Gene3D" id="3.30.70.270">
    <property type="match status" value="2"/>
</dbReference>
<keyword evidence="2" id="KW-1185">Reference proteome</keyword>
<dbReference type="InterPro" id="IPR053134">
    <property type="entry name" value="RNA-dir_DNA_polymerase"/>
</dbReference>
<dbReference type="AlphaFoldDB" id="A0AAV3R365"/>
<dbReference type="SUPFAM" id="SSF56672">
    <property type="entry name" value="DNA/RNA polymerases"/>
    <property type="match status" value="1"/>
</dbReference>
<dbReference type="InterPro" id="IPR043128">
    <property type="entry name" value="Rev_trsase/Diguanyl_cyclase"/>
</dbReference>
<dbReference type="EMBL" id="BAABME010006870">
    <property type="protein sequence ID" value="GAA0169505.1"/>
    <property type="molecule type" value="Genomic_DNA"/>
</dbReference>
<organism evidence="1 2">
    <name type="scientific">Lithospermum erythrorhizon</name>
    <name type="common">Purple gromwell</name>
    <name type="synonym">Lithospermum officinale var. erythrorhizon</name>
    <dbReference type="NCBI Taxonomy" id="34254"/>
    <lineage>
        <taxon>Eukaryota</taxon>
        <taxon>Viridiplantae</taxon>
        <taxon>Streptophyta</taxon>
        <taxon>Embryophyta</taxon>
        <taxon>Tracheophyta</taxon>
        <taxon>Spermatophyta</taxon>
        <taxon>Magnoliopsida</taxon>
        <taxon>eudicotyledons</taxon>
        <taxon>Gunneridae</taxon>
        <taxon>Pentapetalae</taxon>
        <taxon>asterids</taxon>
        <taxon>lamiids</taxon>
        <taxon>Boraginales</taxon>
        <taxon>Boraginaceae</taxon>
        <taxon>Boraginoideae</taxon>
        <taxon>Lithospermeae</taxon>
        <taxon>Lithospermum</taxon>
    </lineage>
</organism>
<dbReference type="PANTHER" id="PTHR24559">
    <property type="entry name" value="TRANSPOSON TY3-I GAG-POL POLYPROTEIN"/>
    <property type="match status" value="1"/>
</dbReference>
<proteinExistence type="predicted"/>
<gene>
    <name evidence="1" type="ORF">LIER_23974</name>
</gene>
<dbReference type="Proteomes" id="UP001454036">
    <property type="component" value="Unassembled WGS sequence"/>
</dbReference>